<evidence type="ECO:0000256" key="1">
    <source>
        <dbReference type="SAM" id="MobiDB-lite"/>
    </source>
</evidence>
<dbReference type="AlphaFoldDB" id="A0A0L8FHA2"/>
<name>A0A0L8FHA2_OCTBM</name>
<gene>
    <name evidence="2" type="ORF">OCBIM_22021780mg</name>
</gene>
<organism evidence="2">
    <name type="scientific">Octopus bimaculoides</name>
    <name type="common">California two-spotted octopus</name>
    <dbReference type="NCBI Taxonomy" id="37653"/>
    <lineage>
        <taxon>Eukaryota</taxon>
        <taxon>Metazoa</taxon>
        <taxon>Spiralia</taxon>
        <taxon>Lophotrochozoa</taxon>
        <taxon>Mollusca</taxon>
        <taxon>Cephalopoda</taxon>
        <taxon>Coleoidea</taxon>
        <taxon>Octopodiformes</taxon>
        <taxon>Octopoda</taxon>
        <taxon>Incirrata</taxon>
        <taxon>Octopodidae</taxon>
        <taxon>Octopus</taxon>
    </lineage>
</organism>
<feature type="compositionally biased region" description="Polar residues" evidence="1">
    <location>
        <begin position="1"/>
        <end position="19"/>
    </location>
</feature>
<feature type="compositionally biased region" description="Low complexity" evidence="1">
    <location>
        <begin position="115"/>
        <end position="132"/>
    </location>
</feature>
<evidence type="ECO:0000313" key="2">
    <source>
        <dbReference type="EMBL" id="KOF62791.1"/>
    </source>
</evidence>
<dbReference type="EMBL" id="KQ432315">
    <property type="protein sequence ID" value="KOF62791.1"/>
    <property type="molecule type" value="Genomic_DNA"/>
</dbReference>
<feature type="compositionally biased region" description="Basic residues" evidence="1">
    <location>
        <begin position="42"/>
        <end position="52"/>
    </location>
</feature>
<feature type="region of interest" description="Disordered" evidence="1">
    <location>
        <begin position="1"/>
        <end position="76"/>
    </location>
</feature>
<feature type="compositionally biased region" description="Low complexity" evidence="1">
    <location>
        <begin position="168"/>
        <end position="185"/>
    </location>
</feature>
<sequence length="239" mass="27141">MSINPSYNQISKSRVNSLNGRMENKLNKNKNKSTDTTSTNKNRPKIKKHKEKNHTDNSSVRENPDDRNNNSNRRITKHSNNKLCNYICTIDESLNLDLTQDSGTPYSTSTLNNDTATTNRISNSTSNSNHDNNYMSYNSNIINNIVDRNNKYSTSVNGRKNRGSETLNNPNIGNNNNSNSNISVNLNHPRTDIDNNPINSYPPHASIRRPNNYKVRCNCVTTSTCPLRRNCLAKYNLFL</sequence>
<protein>
    <submittedName>
        <fullName evidence="2">Uncharacterized protein</fullName>
    </submittedName>
</protein>
<feature type="region of interest" description="Disordered" evidence="1">
    <location>
        <begin position="153"/>
        <end position="185"/>
    </location>
</feature>
<proteinExistence type="predicted"/>
<reference evidence="2" key="1">
    <citation type="submission" date="2015-07" db="EMBL/GenBank/DDBJ databases">
        <title>MeaNS - Measles Nucleotide Surveillance Program.</title>
        <authorList>
            <person name="Tran T."/>
            <person name="Druce J."/>
        </authorList>
    </citation>
    <scope>NUCLEOTIDE SEQUENCE</scope>
    <source>
        <strain evidence="2">UCB-OBI-ISO-001</strain>
        <tissue evidence="2">Gonad</tissue>
    </source>
</reference>
<feature type="region of interest" description="Disordered" evidence="1">
    <location>
        <begin position="105"/>
        <end position="132"/>
    </location>
</feature>
<accession>A0A0L8FHA2</accession>
<feature type="compositionally biased region" description="Polar residues" evidence="1">
    <location>
        <begin position="105"/>
        <end position="114"/>
    </location>
</feature>